<keyword evidence="3" id="KW-1185">Reference proteome</keyword>
<keyword evidence="1" id="KW-0732">Signal</keyword>
<dbReference type="AlphaFoldDB" id="A0A836CN27"/>
<evidence type="ECO:0000313" key="3">
    <source>
        <dbReference type="Proteomes" id="UP000664859"/>
    </source>
</evidence>
<evidence type="ECO:0000313" key="2">
    <source>
        <dbReference type="EMBL" id="KAG5192477.1"/>
    </source>
</evidence>
<protein>
    <recommendedName>
        <fullName evidence="4">Secreted protein</fullName>
    </recommendedName>
</protein>
<dbReference type="Proteomes" id="UP000664859">
    <property type="component" value="Unassembled WGS sequence"/>
</dbReference>
<feature type="chain" id="PRO_5032765125" description="Secreted protein" evidence="1">
    <location>
        <begin position="17"/>
        <end position="111"/>
    </location>
</feature>
<comment type="caution">
    <text evidence="2">The sequence shown here is derived from an EMBL/GenBank/DDBJ whole genome shotgun (WGS) entry which is preliminary data.</text>
</comment>
<sequence>MYMFVLMCCTSTHAGAQRCCALLGRPNARAVVVTARTALMRHLRGPCYATCFHYTQNCVPALVTSSSAMQYCFRLQGRPAYTRQCSEFTAITIHHHRRTAVPCSARQRCFF</sequence>
<proteinExistence type="predicted"/>
<name>A0A836CN27_9STRA</name>
<feature type="signal peptide" evidence="1">
    <location>
        <begin position="1"/>
        <end position="16"/>
    </location>
</feature>
<evidence type="ECO:0008006" key="4">
    <source>
        <dbReference type="Google" id="ProtNLM"/>
    </source>
</evidence>
<gene>
    <name evidence="2" type="ORF">JKP88DRAFT_229965</name>
</gene>
<evidence type="ECO:0000256" key="1">
    <source>
        <dbReference type="SAM" id="SignalP"/>
    </source>
</evidence>
<organism evidence="2 3">
    <name type="scientific">Tribonema minus</name>
    <dbReference type="NCBI Taxonomy" id="303371"/>
    <lineage>
        <taxon>Eukaryota</taxon>
        <taxon>Sar</taxon>
        <taxon>Stramenopiles</taxon>
        <taxon>Ochrophyta</taxon>
        <taxon>PX clade</taxon>
        <taxon>Xanthophyceae</taxon>
        <taxon>Tribonematales</taxon>
        <taxon>Tribonemataceae</taxon>
        <taxon>Tribonema</taxon>
    </lineage>
</organism>
<accession>A0A836CN27</accession>
<dbReference type="EMBL" id="JAFCMP010000005">
    <property type="protein sequence ID" value="KAG5192477.1"/>
    <property type="molecule type" value="Genomic_DNA"/>
</dbReference>
<reference evidence="2" key="1">
    <citation type="submission" date="2021-02" db="EMBL/GenBank/DDBJ databases">
        <title>First Annotated Genome of the Yellow-green Alga Tribonema minus.</title>
        <authorList>
            <person name="Mahan K.M."/>
        </authorList>
    </citation>
    <scope>NUCLEOTIDE SEQUENCE</scope>
    <source>
        <strain evidence="2">UTEX B ZZ1240</strain>
    </source>
</reference>